<reference evidence="4 5" key="1">
    <citation type="submission" date="2017-07" db="EMBL/GenBank/DDBJ databases">
        <title>An improved, manually edited Actinidia chinensis var. chinensis (kiwifruit) genome highlights the challenges associated with draft genomes and gene prediction in plants.</title>
        <authorList>
            <person name="Pilkington S."/>
            <person name="Crowhurst R."/>
            <person name="Hilario E."/>
            <person name="Nardozza S."/>
            <person name="Fraser L."/>
            <person name="Peng Y."/>
            <person name="Gunaseelan K."/>
            <person name="Simpson R."/>
            <person name="Tahir J."/>
            <person name="Deroles S."/>
            <person name="Templeton K."/>
            <person name="Luo Z."/>
            <person name="Davy M."/>
            <person name="Cheng C."/>
            <person name="Mcneilage M."/>
            <person name="Scaglione D."/>
            <person name="Liu Y."/>
            <person name="Zhang Q."/>
            <person name="Datson P."/>
            <person name="De Silva N."/>
            <person name="Gardiner S."/>
            <person name="Bassett H."/>
            <person name="Chagne D."/>
            <person name="Mccallum J."/>
            <person name="Dzierzon H."/>
            <person name="Deng C."/>
            <person name="Wang Y.-Y."/>
            <person name="Barron N."/>
            <person name="Manako K."/>
            <person name="Bowen J."/>
            <person name="Foster T."/>
            <person name="Erridge Z."/>
            <person name="Tiffin H."/>
            <person name="Waite C."/>
            <person name="Davies K."/>
            <person name="Grierson E."/>
            <person name="Laing W."/>
            <person name="Kirk R."/>
            <person name="Chen X."/>
            <person name="Wood M."/>
            <person name="Montefiori M."/>
            <person name="Brummell D."/>
            <person name="Schwinn K."/>
            <person name="Catanach A."/>
            <person name="Fullerton C."/>
            <person name="Li D."/>
            <person name="Meiyalaghan S."/>
            <person name="Nieuwenhuizen N."/>
            <person name="Read N."/>
            <person name="Prakash R."/>
            <person name="Hunter D."/>
            <person name="Zhang H."/>
            <person name="Mckenzie M."/>
            <person name="Knabel M."/>
            <person name="Harris A."/>
            <person name="Allan A."/>
            <person name="Chen A."/>
            <person name="Janssen B."/>
            <person name="Plunkett B."/>
            <person name="Dwamena C."/>
            <person name="Voogd C."/>
            <person name="Leif D."/>
            <person name="Lafferty D."/>
            <person name="Souleyre E."/>
            <person name="Varkonyi-Gasic E."/>
            <person name="Gambi F."/>
            <person name="Hanley J."/>
            <person name="Yao J.-L."/>
            <person name="Cheung J."/>
            <person name="David K."/>
            <person name="Warren B."/>
            <person name="Marsh K."/>
            <person name="Snowden K."/>
            <person name="Lin-Wang K."/>
            <person name="Brian L."/>
            <person name="Martinez-Sanchez M."/>
            <person name="Wang M."/>
            <person name="Ileperuma N."/>
            <person name="Macnee N."/>
            <person name="Campin R."/>
            <person name="Mcatee P."/>
            <person name="Drummond R."/>
            <person name="Espley R."/>
            <person name="Ireland H."/>
            <person name="Wu R."/>
            <person name="Atkinson R."/>
            <person name="Karunairetnam S."/>
            <person name="Bulley S."/>
            <person name="Chunkath S."/>
            <person name="Hanley Z."/>
            <person name="Storey R."/>
            <person name="Thrimawithana A."/>
            <person name="Thomson S."/>
            <person name="David C."/>
            <person name="Testolin R."/>
        </authorList>
    </citation>
    <scope>NUCLEOTIDE SEQUENCE [LARGE SCALE GENOMIC DNA]</scope>
    <source>
        <strain evidence="5">cv. Red5</strain>
        <tissue evidence="4">Young leaf</tissue>
    </source>
</reference>
<dbReference type="OMA" id="CVEYGDQ"/>
<dbReference type="Gramene" id="PSS23764">
    <property type="protein sequence ID" value="PSS23764"/>
    <property type="gene ID" value="CEY00_Acc08587"/>
</dbReference>
<evidence type="ECO:0000256" key="1">
    <source>
        <dbReference type="ARBA" id="ARBA00022723"/>
    </source>
</evidence>
<dbReference type="SUPFAM" id="SSF49562">
    <property type="entry name" value="C2 domain (Calcium/lipid-binding domain, CaLB)"/>
    <property type="match status" value="1"/>
</dbReference>
<evidence type="ECO:0000313" key="5">
    <source>
        <dbReference type="Proteomes" id="UP000241394"/>
    </source>
</evidence>
<feature type="domain" description="C2" evidence="3">
    <location>
        <begin position="1"/>
        <end position="122"/>
    </location>
</feature>
<proteinExistence type="predicted"/>
<comment type="caution">
    <text evidence="4">The sequence shown here is derived from an EMBL/GenBank/DDBJ whole genome shotgun (WGS) entry which is preliminary data.</text>
</comment>
<sequence>MAKGTLEVLLVNAHGIKDRERNLLGCLYCLNPCNAIKMRPYVVVQFGNQESTSCVADQGEGKKLVWNEKITFEVEYPGVEDQTYKLILRIIDKHKISDDNFVGETTIYIKDVLSMGAEKGKAQLGTQKYRVVSPDNSYSGEISVSVTFTLDL</sequence>
<evidence type="ECO:0000256" key="2">
    <source>
        <dbReference type="ARBA" id="ARBA00022837"/>
    </source>
</evidence>
<evidence type="ECO:0000313" key="4">
    <source>
        <dbReference type="EMBL" id="PSS23764.1"/>
    </source>
</evidence>
<dbReference type="Gene3D" id="2.60.40.150">
    <property type="entry name" value="C2 domain"/>
    <property type="match status" value="1"/>
</dbReference>
<keyword evidence="1" id="KW-0479">Metal-binding</keyword>
<dbReference type="Pfam" id="PF00168">
    <property type="entry name" value="C2"/>
    <property type="match status" value="1"/>
</dbReference>
<keyword evidence="2" id="KW-0106">Calcium</keyword>
<dbReference type="Proteomes" id="UP000241394">
    <property type="component" value="Chromosome LG8"/>
</dbReference>
<dbReference type="InterPro" id="IPR000008">
    <property type="entry name" value="C2_dom"/>
</dbReference>
<dbReference type="SMART" id="SM00239">
    <property type="entry name" value="C2"/>
    <property type="match status" value="1"/>
</dbReference>
<gene>
    <name evidence="4" type="ORF">CEY00_Acc08587</name>
</gene>
<dbReference type="AlphaFoldDB" id="A0A2R6R878"/>
<reference evidence="5" key="2">
    <citation type="journal article" date="2018" name="BMC Genomics">
        <title>A manually annotated Actinidia chinensis var. chinensis (kiwifruit) genome highlights the challenges associated with draft genomes and gene prediction in plants.</title>
        <authorList>
            <person name="Pilkington S.M."/>
            <person name="Crowhurst R."/>
            <person name="Hilario E."/>
            <person name="Nardozza S."/>
            <person name="Fraser L."/>
            <person name="Peng Y."/>
            <person name="Gunaseelan K."/>
            <person name="Simpson R."/>
            <person name="Tahir J."/>
            <person name="Deroles S.C."/>
            <person name="Templeton K."/>
            <person name="Luo Z."/>
            <person name="Davy M."/>
            <person name="Cheng C."/>
            <person name="McNeilage M."/>
            <person name="Scaglione D."/>
            <person name="Liu Y."/>
            <person name="Zhang Q."/>
            <person name="Datson P."/>
            <person name="De Silva N."/>
            <person name="Gardiner S.E."/>
            <person name="Bassett H."/>
            <person name="Chagne D."/>
            <person name="McCallum J."/>
            <person name="Dzierzon H."/>
            <person name="Deng C."/>
            <person name="Wang Y.Y."/>
            <person name="Barron L."/>
            <person name="Manako K."/>
            <person name="Bowen J."/>
            <person name="Foster T.M."/>
            <person name="Erridge Z.A."/>
            <person name="Tiffin H."/>
            <person name="Waite C.N."/>
            <person name="Davies K.M."/>
            <person name="Grierson E.P."/>
            <person name="Laing W.A."/>
            <person name="Kirk R."/>
            <person name="Chen X."/>
            <person name="Wood M."/>
            <person name="Montefiori M."/>
            <person name="Brummell D.A."/>
            <person name="Schwinn K.E."/>
            <person name="Catanach A."/>
            <person name="Fullerton C."/>
            <person name="Li D."/>
            <person name="Meiyalaghan S."/>
            <person name="Nieuwenhuizen N."/>
            <person name="Read N."/>
            <person name="Prakash R."/>
            <person name="Hunter D."/>
            <person name="Zhang H."/>
            <person name="McKenzie M."/>
            <person name="Knabel M."/>
            <person name="Harris A."/>
            <person name="Allan A.C."/>
            <person name="Gleave A."/>
            <person name="Chen A."/>
            <person name="Janssen B.J."/>
            <person name="Plunkett B."/>
            <person name="Ampomah-Dwamena C."/>
            <person name="Voogd C."/>
            <person name="Leif D."/>
            <person name="Lafferty D."/>
            <person name="Souleyre E.J.F."/>
            <person name="Varkonyi-Gasic E."/>
            <person name="Gambi F."/>
            <person name="Hanley J."/>
            <person name="Yao J.L."/>
            <person name="Cheung J."/>
            <person name="David K.M."/>
            <person name="Warren B."/>
            <person name="Marsh K."/>
            <person name="Snowden K.C."/>
            <person name="Lin-Wang K."/>
            <person name="Brian L."/>
            <person name="Martinez-Sanchez M."/>
            <person name="Wang M."/>
            <person name="Ileperuma N."/>
            <person name="Macnee N."/>
            <person name="Campin R."/>
            <person name="McAtee P."/>
            <person name="Drummond R.S.M."/>
            <person name="Espley R.V."/>
            <person name="Ireland H.S."/>
            <person name="Wu R."/>
            <person name="Atkinson R.G."/>
            <person name="Karunairetnam S."/>
            <person name="Bulley S."/>
            <person name="Chunkath S."/>
            <person name="Hanley Z."/>
            <person name="Storey R."/>
            <person name="Thrimawithana A.H."/>
            <person name="Thomson S."/>
            <person name="David C."/>
            <person name="Testolin R."/>
            <person name="Huang H."/>
            <person name="Hellens R.P."/>
            <person name="Schaffer R.J."/>
        </authorList>
    </citation>
    <scope>NUCLEOTIDE SEQUENCE [LARGE SCALE GENOMIC DNA]</scope>
    <source>
        <strain evidence="5">cv. Red5</strain>
    </source>
</reference>
<accession>A0A2R6R878</accession>
<keyword evidence="5" id="KW-1185">Reference proteome</keyword>
<dbReference type="PANTHER" id="PTHR46502:SF15">
    <property type="entry name" value="16 KDA PHLOEM PROTEIN 1"/>
    <property type="match status" value="1"/>
</dbReference>
<evidence type="ECO:0000259" key="3">
    <source>
        <dbReference type="PROSITE" id="PS50004"/>
    </source>
</evidence>
<dbReference type="InParanoid" id="A0A2R6R878"/>
<dbReference type="OrthoDB" id="419768at2759"/>
<name>A0A2R6R878_ACTCC</name>
<organism evidence="4 5">
    <name type="scientific">Actinidia chinensis var. chinensis</name>
    <name type="common">Chinese soft-hair kiwi</name>
    <dbReference type="NCBI Taxonomy" id="1590841"/>
    <lineage>
        <taxon>Eukaryota</taxon>
        <taxon>Viridiplantae</taxon>
        <taxon>Streptophyta</taxon>
        <taxon>Embryophyta</taxon>
        <taxon>Tracheophyta</taxon>
        <taxon>Spermatophyta</taxon>
        <taxon>Magnoliopsida</taxon>
        <taxon>eudicotyledons</taxon>
        <taxon>Gunneridae</taxon>
        <taxon>Pentapetalae</taxon>
        <taxon>asterids</taxon>
        <taxon>Ericales</taxon>
        <taxon>Actinidiaceae</taxon>
        <taxon>Actinidia</taxon>
    </lineage>
</organism>
<dbReference type="InterPro" id="IPR035892">
    <property type="entry name" value="C2_domain_sf"/>
</dbReference>
<dbReference type="PROSITE" id="PS50004">
    <property type="entry name" value="C2"/>
    <property type="match status" value="1"/>
</dbReference>
<protein>
    <submittedName>
        <fullName evidence="4">Elicitor-responsive protein</fullName>
    </submittedName>
</protein>
<dbReference type="EMBL" id="NKQK01000008">
    <property type="protein sequence ID" value="PSS23764.1"/>
    <property type="molecule type" value="Genomic_DNA"/>
</dbReference>
<dbReference type="STRING" id="1590841.A0A2R6R878"/>
<dbReference type="PANTHER" id="PTHR46502">
    <property type="entry name" value="C2 DOMAIN-CONTAINING"/>
    <property type="match status" value="1"/>
</dbReference>
<dbReference type="GO" id="GO:0046872">
    <property type="term" value="F:metal ion binding"/>
    <property type="evidence" value="ECO:0007669"/>
    <property type="project" value="UniProtKB-KW"/>
</dbReference>